<dbReference type="AlphaFoldDB" id="A0A1C5G6Q9"/>
<organism evidence="3 4">
    <name type="scientific">Micromonospora echinofusca</name>
    <dbReference type="NCBI Taxonomy" id="47858"/>
    <lineage>
        <taxon>Bacteria</taxon>
        <taxon>Bacillati</taxon>
        <taxon>Actinomycetota</taxon>
        <taxon>Actinomycetes</taxon>
        <taxon>Micromonosporales</taxon>
        <taxon>Micromonosporaceae</taxon>
        <taxon>Micromonospora</taxon>
    </lineage>
</organism>
<dbReference type="Gene3D" id="2.30.30.40">
    <property type="entry name" value="SH3 Domains"/>
    <property type="match status" value="1"/>
</dbReference>
<gene>
    <name evidence="3" type="ORF">GA0070610_1672</name>
</gene>
<sequence length="255" mass="26469">MGRMTRGLIALVAVLGIGYAGGPAAAAVPARTDVKVPAAQAASNADEVGIQATARSVRCAGAARAAGWTGENLVISVAVSLAESQCVAGAQGYNGPTSGCPNGSLDRGAWQINNCYHSWVTDACAYEVYCNARAAHDIWGWSGWSAWATYTNGSYRNYLTEARDGVNNSGGGVYGTVNTGGDPLNVRSGPGTSYALVGTVAHGTTVRIICQTRGTRVWSDVYQYWTDIWDKIGDGRFVSDGFVHTGSSGTVAPSC</sequence>
<dbReference type="GeneID" id="95805903"/>
<dbReference type="RefSeq" id="WP_088999469.1">
    <property type="nucleotide sequence ID" value="NZ_LT607733.1"/>
</dbReference>
<dbReference type="InterPro" id="IPR043992">
    <property type="entry name" value="SLT_3"/>
</dbReference>
<dbReference type="SUPFAM" id="SSF53955">
    <property type="entry name" value="Lysozyme-like"/>
    <property type="match status" value="1"/>
</dbReference>
<evidence type="ECO:0000259" key="2">
    <source>
        <dbReference type="PROSITE" id="PS51781"/>
    </source>
</evidence>
<protein>
    <submittedName>
        <fullName evidence="3">SH3 domain-containing protein</fullName>
    </submittedName>
</protein>
<dbReference type="PROSITE" id="PS51781">
    <property type="entry name" value="SH3B"/>
    <property type="match status" value="1"/>
</dbReference>
<evidence type="ECO:0000256" key="1">
    <source>
        <dbReference type="SAM" id="SignalP"/>
    </source>
</evidence>
<dbReference type="InterPro" id="IPR003646">
    <property type="entry name" value="SH3-like_bac-type"/>
</dbReference>
<dbReference type="EMBL" id="LT607733">
    <property type="protein sequence ID" value="SCG15441.1"/>
    <property type="molecule type" value="Genomic_DNA"/>
</dbReference>
<proteinExistence type="predicted"/>
<name>A0A1C5G6Q9_MICEH</name>
<keyword evidence="1" id="KW-0732">Signal</keyword>
<dbReference type="Pfam" id="PF18896">
    <property type="entry name" value="SLT_3"/>
    <property type="match status" value="1"/>
</dbReference>
<feature type="signal peptide" evidence="1">
    <location>
        <begin position="1"/>
        <end position="26"/>
    </location>
</feature>
<evidence type="ECO:0000313" key="4">
    <source>
        <dbReference type="Proteomes" id="UP000198251"/>
    </source>
</evidence>
<feature type="domain" description="SH3b" evidence="2">
    <location>
        <begin position="174"/>
        <end position="247"/>
    </location>
</feature>
<dbReference type="Proteomes" id="UP000198251">
    <property type="component" value="Chromosome I"/>
</dbReference>
<dbReference type="Pfam" id="PF08239">
    <property type="entry name" value="SH3_3"/>
    <property type="match status" value="1"/>
</dbReference>
<reference evidence="3 4" key="1">
    <citation type="submission" date="2016-06" db="EMBL/GenBank/DDBJ databases">
        <authorList>
            <person name="Kjaerup R.B."/>
            <person name="Dalgaard T.S."/>
            <person name="Juul-Madsen H.R."/>
        </authorList>
    </citation>
    <scope>NUCLEOTIDE SEQUENCE [LARGE SCALE GENOMIC DNA]</scope>
    <source>
        <strain evidence="3 4">DSM 43913</strain>
    </source>
</reference>
<dbReference type="InterPro" id="IPR023346">
    <property type="entry name" value="Lysozyme-like_dom_sf"/>
</dbReference>
<evidence type="ECO:0000313" key="3">
    <source>
        <dbReference type="EMBL" id="SCG15441.1"/>
    </source>
</evidence>
<accession>A0A1C5G6Q9</accession>
<feature type="chain" id="PRO_5008716345" evidence="1">
    <location>
        <begin position="27"/>
        <end position="255"/>
    </location>
</feature>
<keyword evidence="4" id="KW-1185">Reference proteome</keyword>